<feature type="region of interest" description="Disordered" evidence="1">
    <location>
        <begin position="835"/>
        <end position="1013"/>
    </location>
</feature>
<dbReference type="GeneID" id="114249665"/>
<proteinExistence type="predicted"/>
<sequence>MCGARLLLAATALQALILAVSCGHRRSVPTQATAPISKSGWRPVVGSGGIVYSFGGPVHAPSYKIPVPVLDYQSSARPLPARDVTKLSSIAQSYRPTTLRTVATQSPHVNQPINSYHNPYVLSNGLSYKYIQNIPLDTSYIRNPHNPFARPVFSKYPTKFKQQAQNNALQQLTSLQPNYFGQYQTPKPTDIFGKPINDYVSPNVVKNSQAASMEIFKPEVYKLPDTNAASQSVSQQVKTAQQQNFGPQTFNHFPQYTFQDAALPHSILGAFGNFGIQTYKGHDPVYPNTKQTLSPAQTQKQTIFNSFSYNPNYKSTPNQFISTTPRLQTTANFNNNYFVSTLADYKVTPPPNSKVATAPKIDPNAGAKDSFKPSPQDPFSKNYATDFNKVTTYNPVQTTTTANAFYEYSFPPQQASQLQNYFDQQNANYNYEQKKQKVNDNVASSVNQHSNQYEIQKVESQAISNSPRRPTYEVIETTEPEVNTHSSSTSWTLTSPSYANNDIKSTEQSFNKEDYDGVYTKPTTTPLPQLPDEYAIENQPDKSLEHFFNYDGQVESQSRRPLGDDFEPIGKHKLKDYYYRVSTPAYNEQNAKRTKNPSDATRVSVSVETSTSSSKDINGIPLETLPTLPPNRHFKRPSSSEPLDKDRIRKRNKIRRRRPIGSRSKEEISTRPNIQTSEIPQTTEVDEVHTIRPRIRPTYQPNTTPTVTTDSTTSGLPTITPTVPGLIKKKLVHRRPITTTERPETTTSVPVKEDSSKESSIMKITSRPQFPKLTPSVYEIPDYSHKQDEKDTPTSDVAVSINDSYKNSVKNVQEFSFHKDVKPIEAKLEPVTNQRYRETTTEQSSEFDTNGEVTTTIRPDTTSVVGNGQRPRLRNKYNRPKFSVKDYRNRMGSTTSTTEKPVENTPKLRYPHRRVPYNENLNTESETTTEKKRFTPKDPRHKPETDLNEEKEKEIHSIRQHSRQRHTTSADEVESTSPKISARIRNGLRRPRPTEETTETTSQQSTVHHRRPLRKKIKDSEIGESVQDFAVTETTPYEVKNEITSERTRSESAIMKIADKKHHENVENLFEHSKRVSDLTLAASKDYNKPGMFKTLGTNSRRIPNYFTIATDDPILPIEAFFPQLNQKKDS</sequence>
<feature type="region of interest" description="Disordered" evidence="1">
    <location>
        <begin position="738"/>
        <end position="762"/>
    </location>
</feature>
<accession>A0A6J2KBZ3</accession>
<dbReference type="AlphaFoldDB" id="A0A6J2KBZ3"/>
<feature type="compositionally biased region" description="Polar residues" evidence="1">
    <location>
        <begin position="841"/>
        <end position="866"/>
    </location>
</feature>
<organism evidence="3 4">
    <name type="scientific">Bombyx mandarina</name>
    <name type="common">Wild silk moth</name>
    <name type="synonym">Wild silkworm</name>
    <dbReference type="NCBI Taxonomy" id="7092"/>
    <lineage>
        <taxon>Eukaryota</taxon>
        <taxon>Metazoa</taxon>
        <taxon>Ecdysozoa</taxon>
        <taxon>Arthropoda</taxon>
        <taxon>Hexapoda</taxon>
        <taxon>Insecta</taxon>
        <taxon>Pterygota</taxon>
        <taxon>Neoptera</taxon>
        <taxon>Endopterygota</taxon>
        <taxon>Lepidoptera</taxon>
        <taxon>Glossata</taxon>
        <taxon>Ditrysia</taxon>
        <taxon>Bombycoidea</taxon>
        <taxon>Bombycidae</taxon>
        <taxon>Bombycinae</taxon>
        <taxon>Bombyx</taxon>
    </lineage>
</organism>
<evidence type="ECO:0000313" key="4">
    <source>
        <dbReference type="RefSeq" id="XP_028039455.1"/>
    </source>
</evidence>
<feature type="region of interest" description="Disordered" evidence="1">
    <location>
        <begin position="607"/>
        <end position="671"/>
    </location>
</feature>
<dbReference type="PROSITE" id="PS51257">
    <property type="entry name" value="PROKAR_LIPOPROTEIN"/>
    <property type="match status" value="1"/>
</dbReference>
<gene>
    <name evidence="4" type="primary">LOC114249665</name>
</gene>
<protein>
    <submittedName>
        <fullName evidence="4">Uncharacterized protein LOC114249665</fullName>
    </submittedName>
</protein>
<feature type="compositionally biased region" description="Basic residues" evidence="1">
    <location>
        <begin position="648"/>
        <end position="660"/>
    </location>
</feature>
<feature type="region of interest" description="Disordered" evidence="1">
    <location>
        <begin position="355"/>
        <end position="379"/>
    </location>
</feature>
<name>A0A6J2KBZ3_BOMMA</name>
<dbReference type="RefSeq" id="XP_028039455.1">
    <property type="nucleotide sequence ID" value="XM_028183654.1"/>
</dbReference>
<dbReference type="OrthoDB" id="8193595at2759"/>
<feature type="signal peptide" evidence="2">
    <location>
        <begin position="1"/>
        <end position="22"/>
    </location>
</feature>
<feature type="compositionally biased region" description="Basic and acidic residues" evidence="1">
    <location>
        <begin position="928"/>
        <end position="957"/>
    </location>
</feature>
<keyword evidence="3" id="KW-1185">Reference proteome</keyword>
<evidence type="ECO:0000256" key="1">
    <source>
        <dbReference type="SAM" id="MobiDB-lite"/>
    </source>
</evidence>
<feature type="compositionally biased region" description="Low complexity" evidence="1">
    <location>
        <begin position="697"/>
        <end position="720"/>
    </location>
</feature>
<dbReference type="Proteomes" id="UP000504629">
    <property type="component" value="Unplaced"/>
</dbReference>
<dbReference type="KEGG" id="bman:114249665"/>
<keyword evidence="2" id="KW-0732">Signal</keyword>
<reference evidence="4" key="1">
    <citation type="submission" date="2025-08" db="UniProtKB">
        <authorList>
            <consortium name="RefSeq"/>
        </authorList>
    </citation>
    <scope>IDENTIFICATION</scope>
    <source>
        <tissue evidence="4">Silk gland</tissue>
    </source>
</reference>
<evidence type="ECO:0000256" key="2">
    <source>
        <dbReference type="SAM" id="SignalP"/>
    </source>
</evidence>
<feature type="chain" id="PRO_5026720162" evidence="2">
    <location>
        <begin position="23"/>
        <end position="1131"/>
    </location>
</feature>
<feature type="region of interest" description="Disordered" evidence="1">
    <location>
        <begin position="696"/>
        <end position="722"/>
    </location>
</feature>
<evidence type="ECO:0000313" key="3">
    <source>
        <dbReference type="Proteomes" id="UP000504629"/>
    </source>
</evidence>